<name>A0A660L193_9BACL</name>
<feature type="binding site" evidence="2">
    <location>
        <position position="246"/>
    </location>
    <ligand>
        <name>Zn(2+)</name>
        <dbReference type="ChEBI" id="CHEBI:29105"/>
    </ligand>
</feature>
<keyword evidence="2" id="KW-0436">Ligase</keyword>
<dbReference type="Proteomes" id="UP000267019">
    <property type="component" value="Unassembled WGS sequence"/>
</dbReference>
<feature type="domain" description="Lipid II isoglutaminyl synthase (glutamine-hydrolyzing) subunit MurT C-terminal" evidence="4">
    <location>
        <begin position="337"/>
        <end position="459"/>
    </location>
</feature>
<keyword evidence="2" id="KW-0547">Nucleotide-binding</keyword>
<comment type="catalytic activity">
    <reaction evidence="2">
        <text>beta-D-GlcNAc-(1-&gt;4)-Mur2Ac(oyl-L-Ala-gamma-D-Glu-L-Lys-D-Ala-D-Ala)-di-trans,octa-cis-undecaprenyl diphosphate + L-glutamine + ATP + H2O = beta-D-GlcNAc-(1-&gt;4)-Mur2Ac(oyl-L-Ala-D-isoglutaminyl-L-Lys-D-Ala-D-Ala)-di-trans,octa-cis-undecaprenyl diphosphate + L-glutamate + ADP + phosphate + H(+)</text>
        <dbReference type="Rhea" id="RHEA:57928"/>
        <dbReference type="ChEBI" id="CHEBI:15377"/>
        <dbReference type="ChEBI" id="CHEBI:15378"/>
        <dbReference type="ChEBI" id="CHEBI:29985"/>
        <dbReference type="ChEBI" id="CHEBI:30616"/>
        <dbReference type="ChEBI" id="CHEBI:43474"/>
        <dbReference type="ChEBI" id="CHEBI:58359"/>
        <dbReference type="ChEBI" id="CHEBI:60033"/>
        <dbReference type="ChEBI" id="CHEBI:62233"/>
        <dbReference type="ChEBI" id="CHEBI:456216"/>
        <dbReference type="EC" id="6.3.5.13"/>
    </reaction>
</comment>
<dbReference type="PANTHER" id="PTHR23135">
    <property type="entry name" value="MUR LIGASE FAMILY MEMBER"/>
    <property type="match status" value="1"/>
</dbReference>
<proteinExistence type="inferred from homology"/>
<protein>
    <recommendedName>
        <fullName evidence="2">Lipid II isoglutaminyl synthase (glutamine-hydrolyzing) subunit MurT</fullName>
        <ecNumber evidence="2">6.3.5.13</ecNumber>
    </recommendedName>
</protein>
<keyword evidence="6" id="KW-1185">Reference proteome</keyword>
<feature type="domain" description="Mur ligase central" evidence="3">
    <location>
        <begin position="57"/>
        <end position="184"/>
    </location>
</feature>
<dbReference type="InterPro" id="IPR036565">
    <property type="entry name" value="Mur-like_cat_sf"/>
</dbReference>
<dbReference type="Pfam" id="PF08245">
    <property type="entry name" value="Mur_ligase_M"/>
    <property type="match status" value="1"/>
</dbReference>
<dbReference type="AlphaFoldDB" id="A0A660L193"/>
<evidence type="ECO:0000259" key="4">
    <source>
        <dbReference type="Pfam" id="PF08353"/>
    </source>
</evidence>
<dbReference type="InterPro" id="IPR013564">
    <property type="entry name" value="MurT_C"/>
</dbReference>
<keyword evidence="2" id="KW-0862">Zinc</keyword>
<dbReference type="GO" id="GO:0005524">
    <property type="term" value="F:ATP binding"/>
    <property type="evidence" value="ECO:0007669"/>
    <property type="project" value="UniProtKB-UniRule"/>
</dbReference>
<organism evidence="5 6">
    <name type="scientific">Brockia lithotrophica</name>
    <dbReference type="NCBI Taxonomy" id="933949"/>
    <lineage>
        <taxon>Bacteria</taxon>
        <taxon>Bacillati</taxon>
        <taxon>Bacillota</taxon>
        <taxon>Bacilli</taxon>
        <taxon>Bacillales</taxon>
        <taxon>Bacillales Family X. Incertae Sedis</taxon>
        <taxon>Brockia</taxon>
    </lineage>
</organism>
<dbReference type="GO" id="GO:0140282">
    <property type="term" value="F:carbon-nitrogen ligase activity on lipid II"/>
    <property type="evidence" value="ECO:0007669"/>
    <property type="project" value="UniProtKB-UniRule"/>
</dbReference>
<dbReference type="GO" id="GO:0009252">
    <property type="term" value="P:peptidoglycan biosynthetic process"/>
    <property type="evidence" value="ECO:0007669"/>
    <property type="project" value="UniProtKB-UniRule"/>
</dbReference>
<reference evidence="5 6" key="1">
    <citation type="submission" date="2018-10" db="EMBL/GenBank/DDBJ databases">
        <title>Genomic Encyclopedia of Type Strains, Phase IV (KMG-IV): sequencing the most valuable type-strain genomes for metagenomic binning, comparative biology and taxonomic classification.</title>
        <authorList>
            <person name="Goeker M."/>
        </authorList>
    </citation>
    <scope>NUCLEOTIDE SEQUENCE [LARGE SCALE GENOMIC DNA]</scope>
    <source>
        <strain evidence="5 6">DSM 22653</strain>
    </source>
</reference>
<comment type="subunit">
    <text evidence="2">Forms a heterodimer with GatD.</text>
</comment>
<dbReference type="InterPro" id="IPR043703">
    <property type="entry name" value="Lipid_II_synth_MurT"/>
</dbReference>
<dbReference type="GO" id="GO:0008360">
    <property type="term" value="P:regulation of cell shape"/>
    <property type="evidence" value="ECO:0007669"/>
    <property type="project" value="UniProtKB-KW"/>
</dbReference>
<dbReference type="InterPro" id="IPR013221">
    <property type="entry name" value="Mur_ligase_cen"/>
</dbReference>
<evidence type="ECO:0000259" key="3">
    <source>
        <dbReference type="Pfam" id="PF08245"/>
    </source>
</evidence>
<dbReference type="Pfam" id="PF08353">
    <property type="entry name" value="MurT_C"/>
    <property type="match status" value="1"/>
</dbReference>
<comment type="catalytic activity">
    <reaction evidence="2">
        <text>beta-D-GlcNAc-(1-&gt;4)-Mur2Ac(oyl-L-Ala-gamma-D-O-P-Glu-L-Lys-D-Ala-D-Ala)-di-trans,octa-cis-undecaprenyl diphosphate + NH4(+) = beta-D-GlcNAc-(1-&gt;4)-Mur2Ac(oyl-L-Ala-D-isoglutaminyl-L-Lys-D-Ala-D-Ala)-di-trans,octa-cis-undecaprenyl diphosphate + phosphate + H(+)</text>
        <dbReference type="Rhea" id="RHEA:57932"/>
        <dbReference type="ChEBI" id="CHEBI:15378"/>
        <dbReference type="ChEBI" id="CHEBI:28938"/>
        <dbReference type="ChEBI" id="CHEBI:43474"/>
        <dbReference type="ChEBI" id="CHEBI:62233"/>
        <dbReference type="ChEBI" id="CHEBI:143132"/>
    </reaction>
</comment>
<sequence>MGDLLCRAAFCAARFVRFLLRLRPEGGSSLPGYVFLKLCPRGLSHWADRVTHVVFLTGTNGKTTTTALVASSLRESGIPVVTNDKGANMPSGLATAFVNAADPSGRLLRGAYAVFEVDEGSLPALVHELVPDFFVLLNLYPDQIDRYGSPRELSERLRNALTELDQSSGGRLVVFANADQPLAVYAAQGARAPSYFGLSPDGVRDEEKTEEETSEACPYCGASLVYAVRLPEALGPNLGRYRCPVCGFRRPEADVREGRIVPPDFFTRGFLLEVSGQTFAVPLSGIYNAYTVLAAWSAASSLGVSPEAFARALARFRLPRGRMEVFRASGVRATLNLAKNAAGMRVTLSEFLRRKGAKRFLLAVNNAPADGEDTSWIDDAGLSALACLDVEAIAVTGTRREDLGRVLREAGVAADRLFVEADPRTAVARLLEFPYPLMKDPENPRPDVELFLIANYTALPPVREAIVALGFAPGGEDDLPEGGAPSRGRDQTIA</sequence>
<gene>
    <name evidence="2" type="primary">murT</name>
    <name evidence="5" type="ORF">C7438_1106</name>
</gene>
<keyword evidence="2" id="KW-0573">Peptidoglycan synthesis</keyword>
<dbReference type="PANTHER" id="PTHR23135:SF7">
    <property type="entry name" value="LIPID II ISOGLUTAMINYL SYNTHASE (GLUTAMINE-HYDROLYZING) SUBUNIT MURT"/>
    <property type="match status" value="1"/>
</dbReference>
<feature type="binding site" evidence="2">
    <location>
        <position position="220"/>
    </location>
    <ligand>
        <name>Zn(2+)</name>
        <dbReference type="ChEBI" id="CHEBI:29105"/>
    </ligand>
</feature>
<comment type="function">
    <text evidence="2">The lipid II isoglutaminyl synthase complex catalyzes the formation of alpha-D-isoglutamine in the cell wall lipid II stem peptide. The MurT subunit catalyzes the ATP-dependent amidation of D-glutamate residue of lipid II, converting it to an isoglutamine residue.</text>
</comment>
<evidence type="ECO:0000256" key="1">
    <source>
        <dbReference type="ARBA" id="ARBA00004752"/>
    </source>
</evidence>
<comment type="pathway">
    <text evidence="1 2">Cell wall biogenesis; peptidoglycan biosynthesis.</text>
</comment>
<keyword evidence="2" id="KW-0067">ATP-binding</keyword>
<dbReference type="UniPathway" id="UPA00219"/>
<evidence type="ECO:0000256" key="2">
    <source>
        <dbReference type="HAMAP-Rule" id="MF_02214"/>
    </source>
</evidence>
<evidence type="ECO:0000313" key="6">
    <source>
        <dbReference type="Proteomes" id="UP000267019"/>
    </source>
</evidence>
<dbReference type="EMBL" id="RBIJ01000003">
    <property type="protein sequence ID" value="RKQ84617.1"/>
    <property type="molecule type" value="Genomic_DNA"/>
</dbReference>
<dbReference type="EC" id="6.3.5.13" evidence="2"/>
<dbReference type="SUPFAM" id="SSF53623">
    <property type="entry name" value="MurD-like peptide ligases, catalytic domain"/>
    <property type="match status" value="1"/>
</dbReference>
<accession>A0A660L193</accession>
<feature type="binding site" evidence="2">
    <location>
        <position position="217"/>
    </location>
    <ligand>
        <name>Zn(2+)</name>
        <dbReference type="ChEBI" id="CHEBI:29105"/>
    </ligand>
</feature>
<keyword evidence="2" id="KW-0961">Cell wall biogenesis/degradation</keyword>
<evidence type="ECO:0000313" key="5">
    <source>
        <dbReference type="EMBL" id="RKQ84617.1"/>
    </source>
</evidence>
<dbReference type="HAMAP" id="MF_02214">
    <property type="entry name" value="Lipid_II_synth_MurT"/>
    <property type="match status" value="1"/>
</dbReference>
<dbReference type="GO" id="GO:0016881">
    <property type="term" value="F:acid-amino acid ligase activity"/>
    <property type="evidence" value="ECO:0007669"/>
    <property type="project" value="InterPro"/>
</dbReference>
<dbReference type="GO" id="GO:0071555">
    <property type="term" value="P:cell wall organization"/>
    <property type="evidence" value="ECO:0007669"/>
    <property type="project" value="UniProtKB-KW"/>
</dbReference>
<feature type="binding site" evidence="2">
    <location>
        <position position="243"/>
    </location>
    <ligand>
        <name>Zn(2+)</name>
        <dbReference type="ChEBI" id="CHEBI:29105"/>
    </ligand>
</feature>
<dbReference type="Gene3D" id="3.40.1190.10">
    <property type="entry name" value="Mur-like, catalytic domain"/>
    <property type="match status" value="1"/>
</dbReference>
<dbReference type="GO" id="GO:0008270">
    <property type="term" value="F:zinc ion binding"/>
    <property type="evidence" value="ECO:0007669"/>
    <property type="project" value="UniProtKB-UniRule"/>
</dbReference>
<comment type="catalytic activity">
    <reaction evidence="2">
        <text>beta-D-GlcNAc-(1-&gt;4)-Mur2Ac(oyl-L-Ala-gamma-D-Glu-L-Lys-D-Ala-D-Ala)-di-trans,octa-cis-undecaprenyl diphosphate + ATP = beta-D-GlcNAc-(1-&gt;4)-Mur2Ac(oyl-L-Ala-gamma-D-O-P-Glu-L-Lys-D-Ala-D-Ala)-di-trans,octa-cis-undecaprenyl diphosphate + ADP</text>
        <dbReference type="Rhea" id="RHEA:59488"/>
        <dbReference type="ChEBI" id="CHEBI:30616"/>
        <dbReference type="ChEBI" id="CHEBI:60033"/>
        <dbReference type="ChEBI" id="CHEBI:143132"/>
        <dbReference type="ChEBI" id="CHEBI:456216"/>
    </reaction>
</comment>
<feature type="active site" evidence="2">
    <location>
        <position position="373"/>
    </location>
</feature>
<comment type="caution">
    <text evidence="5">The sequence shown here is derived from an EMBL/GenBank/DDBJ whole genome shotgun (WGS) entry which is preliminary data.</text>
</comment>
<comment type="similarity">
    <text evidence="2">Belongs to the MurCDEF family. MurT subfamily.</text>
</comment>
<keyword evidence="2" id="KW-0479">Metal-binding</keyword>
<keyword evidence="2" id="KW-0133">Cell shape</keyword>